<organism evidence="4 5">
    <name type="scientific">Absicoccus intestinalis</name>
    <dbReference type="NCBI Taxonomy" id="2926319"/>
    <lineage>
        <taxon>Bacteria</taxon>
        <taxon>Bacillati</taxon>
        <taxon>Bacillota</taxon>
        <taxon>Erysipelotrichia</taxon>
        <taxon>Erysipelotrichales</taxon>
        <taxon>Erysipelotrichaceae</taxon>
        <taxon>Absicoccus</taxon>
    </lineage>
</organism>
<dbReference type="Gene3D" id="3.40.190.10">
    <property type="entry name" value="Periplasmic binding protein-like II"/>
    <property type="match status" value="2"/>
</dbReference>
<proteinExistence type="predicted"/>
<evidence type="ECO:0000313" key="5">
    <source>
        <dbReference type="Proteomes" id="UP001285244"/>
    </source>
</evidence>
<keyword evidence="1 2" id="KW-0732">Signal</keyword>
<name>A0ABU4WR59_9FIRM</name>
<dbReference type="Pfam" id="PF00497">
    <property type="entry name" value="SBP_bac_3"/>
    <property type="match status" value="1"/>
</dbReference>
<dbReference type="PROSITE" id="PS51257">
    <property type="entry name" value="PROKAR_LIPOPROTEIN"/>
    <property type="match status" value="1"/>
</dbReference>
<dbReference type="RefSeq" id="WP_320326521.1">
    <property type="nucleotide sequence ID" value="NZ_JALBUS010000022.1"/>
</dbReference>
<feature type="domain" description="Solute-binding protein family 3/N-terminal" evidence="3">
    <location>
        <begin position="47"/>
        <end position="279"/>
    </location>
</feature>
<protein>
    <submittedName>
        <fullName evidence="4">Transporter substrate-binding domain-containing protein</fullName>
    </submittedName>
</protein>
<dbReference type="SUPFAM" id="SSF53850">
    <property type="entry name" value="Periplasmic binding protein-like II"/>
    <property type="match status" value="1"/>
</dbReference>
<dbReference type="EMBL" id="JALBUS010000022">
    <property type="protein sequence ID" value="MDX8418273.1"/>
    <property type="molecule type" value="Genomic_DNA"/>
</dbReference>
<evidence type="ECO:0000259" key="3">
    <source>
        <dbReference type="SMART" id="SM00062"/>
    </source>
</evidence>
<dbReference type="PANTHER" id="PTHR35936:SF34">
    <property type="entry name" value="ABC TRANSPORTER EXTRACELLULAR-BINDING PROTEIN YCKB-RELATED"/>
    <property type="match status" value="1"/>
</dbReference>
<sequence>MKISRIIKVCMAACLSFMLVACSSSSSNRSVSIPDTKDIQKIQDRGVLRVGVKKSVPGFSEKKDGKYQGLEADLAKKLADDLGVDVQYTSVTPTSRETLLKNGKIDCVIATYTITQERKKEFDFSTPYYISHVSVLVDDDSIQTLSDLNGRIIGVVTNSNSGKDLVKAMIDQGMINGSGFDEDHFDPTTWTTGVRFHIYDDYTQCDQALRAGDIDGMCTDTSILKGYTTGSRHLIDAKFAPQKYGIATTKDSGLSEFVNDEVKQWKKDKSIKALVKSYDL</sequence>
<feature type="signal peptide" evidence="2">
    <location>
        <begin position="1"/>
        <end position="21"/>
    </location>
</feature>
<dbReference type="Proteomes" id="UP001285244">
    <property type="component" value="Unassembled WGS sequence"/>
</dbReference>
<feature type="chain" id="PRO_5047534306" evidence="2">
    <location>
        <begin position="22"/>
        <end position="280"/>
    </location>
</feature>
<dbReference type="InterPro" id="IPR001638">
    <property type="entry name" value="Solute-binding_3/MltF_N"/>
</dbReference>
<keyword evidence="5" id="KW-1185">Reference proteome</keyword>
<dbReference type="SMART" id="SM00062">
    <property type="entry name" value="PBPb"/>
    <property type="match status" value="1"/>
</dbReference>
<evidence type="ECO:0000256" key="2">
    <source>
        <dbReference type="SAM" id="SignalP"/>
    </source>
</evidence>
<evidence type="ECO:0000313" key="4">
    <source>
        <dbReference type="EMBL" id="MDX8418273.1"/>
    </source>
</evidence>
<accession>A0ABU4WR59</accession>
<evidence type="ECO:0000256" key="1">
    <source>
        <dbReference type="ARBA" id="ARBA00022729"/>
    </source>
</evidence>
<dbReference type="PANTHER" id="PTHR35936">
    <property type="entry name" value="MEMBRANE-BOUND LYTIC MUREIN TRANSGLYCOSYLASE F"/>
    <property type="match status" value="1"/>
</dbReference>
<gene>
    <name evidence="4" type="ORF">MOZ64_10555</name>
</gene>
<reference evidence="4 5" key="1">
    <citation type="submission" date="2022-03" db="EMBL/GenBank/DDBJ databases">
        <title>Novel taxa within the pig intestine.</title>
        <authorList>
            <person name="Wylensek D."/>
            <person name="Bishof K."/>
            <person name="Afrizal A."/>
            <person name="Clavel T."/>
        </authorList>
    </citation>
    <scope>NUCLEOTIDE SEQUENCE [LARGE SCALE GENOMIC DNA]</scope>
    <source>
        <strain evidence="4 5">Cla-KB-P134</strain>
    </source>
</reference>
<comment type="caution">
    <text evidence="4">The sequence shown here is derived from an EMBL/GenBank/DDBJ whole genome shotgun (WGS) entry which is preliminary data.</text>
</comment>